<dbReference type="Gene3D" id="1.10.357.10">
    <property type="entry name" value="Tetracycline Repressor, domain 2"/>
    <property type="match status" value="1"/>
</dbReference>
<dbReference type="InterPro" id="IPR054156">
    <property type="entry name" value="YxaF_TetR_C"/>
</dbReference>
<dbReference type="InterPro" id="IPR036271">
    <property type="entry name" value="Tet_transcr_reg_TetR-rel_C_sf"/>
</dbReference>
<sequence>MTTSSRRGRDPVLQAIAEVFRRHGYEGASLSRLTAATGLGKGSLYNFFPHGKEQMAAEVLAHIQRWFEAEIFVPLEETEDPWSGIERMFRSTERYFQSGQRICLMGLMALDGETPFRTQIQAYFSDWQTALALAIYKSGKPQEEATDLAEEIVSAIQGALVLAHAQSDAGIFLRRMQSFRRRLAFPCGELQSETPDCLQGR</sequence>
<evidence type="ECO:0000256" key="1">
    <source>
        <dbReference type="ARBA" id="ARBA00023015"/>
    </source>
</evidence>
<keyword evidence="3" id="KW-0804">Transcription</keyword>
<evidence type="ECO:0000256" key="4">
    <source>
        <dbReference type="PROSITE-ProRule" id="PRU00335"/>
    </source>
</evidence>
<dbReference type="Pfam" id="PF00440">
    <property type="entry name" value="TetR_N"/>
    <property type="match status" value="1"/>
</dbReference>
<evidence type="ECO:0000256" key="3">
    <source>
        <dbReference type="ARBA" id="ARBA00023163"/>
    </source>
</evidence>
<accession>A0AAP9JG80</accession>
<feature type="DNA-binding region" description="H-T-H motif" evidence="4">
    <location>
        <begin position="29"/>
        <end position="48"/>
    </location>
</feature>
<dbReference type="AlphaFoldDB" id="A0AAP9JG80"/>
<dbReference type="EMBL" id="CP043043">
    <property type="protein sequence ID" value="QEH94968.1"/>
    <property type="molecule type" value="Genomic_DNA"/>
</dbReference>
<keyword evidence="2 4" id="KW-0238">DNA-binding</keyword>
<organism evidence="6 7">
    <name type="scientific">Gluconobacter thailandicus</name>
    <dbReference type="NCBI Taxonomy" id="257438"/>
    <lineage>
        <taxon>Bacteria</taxon>
        <taxon>Pseudomonadati</taxon>
        <taxon>Pseudomonadota</taxon>
        <taxon>Alphaproteobacteria</taxon>
        <taxon>Acetobacterales</taxon>
        <taxon>Acetobacteraceae</taxon>
        <taxon>Gluconobacter</taxon>
    </lineage>
</organism>
<protein>
    <submittedName>
        <fullName evidence="6">TetR/AcrR family transcriptional regulator</fullName>
    </submittedName>
</protein>
<proteinExistence type="predicted"/>
<evidence type="ECO:0000259" key="5">
    <source>
        <dbReference type="PROSITE" id="PS50977"/>
    </source>
</evidence>
<dbReference type="PANTHER" id="PTHR47506:SF1">
    <property type="entry name" value="HTH-TYPE TRANSCRIPTIONAL REGULATOR YJDC"/>
    <property type="match status" value="1"/>
</dbReference>
<reference evidence="6 7" key="1">
    <citation type="submission" date="2019-08" db="EMBL/GenBank/DDBJ databases">
        <title>Gluconobacter frateurii HD924 genome.</title>
        <authorList>
            <person name="Liu Y."/>
            <person name="Zhang P."/>
        </authorList>
    </citation>
    <scope>NUCLEOTIDE SEQUENCE [LARGE SCALE GENOMIC DNA]</scope>
    <source>
        <strain evidence="6 7">HD924</strain>
    </source>
</reference>
<name>A0AAP9JG80_GLUTH</name>
<dbReference type="SUPFAM" id="SSF46689">
    <property type="entry name" value="Homeodomain-like"/>
    <property type="match status" value="1"/>
</dbReference>
<feature type="domain" description="HTH tetR-type" evidence="5">
    <location>
        <begin position="6"/>
        <end position="66"/>
    </location>
</feature>
<evidence type="ECO:0000256" key="2">
    <source>
        <dbReference type="ARBA" id="ARBA00023125"/>
    </source>
</evidence>
<dbReference type="Pfam" id="PF21993">
    <property type="entry name" value="TetR_C_13_2"/>
    <property type="match status" value="1"/>
</dbReference>
<keyword evidence="1" id="KW-0805">Transcription regulation</keyword>
<dbReference type="PANTHER" id="PTHR47506">
    <property type="entry name" value="TRANSCRIPTIONAL REGULATORY PROTEIN"/>
    <property type="match status" value="1"/>
</dbReference>
<dbReference type="RefSeq" id="WP_148619220.1">
    <property type="nucleotide sequence ID" value="NZ_CP043043.1"/>
</dbReference>
<dbReference type="Proteomes" id="UP000323560">
    <property type="component" value="Chromosome"/>
</dbReference>
<gene>
    <name evidence="6" type="ORF">FXF46_00865</name>
</gene>
<dbReference type="InterPro" id="IPR009057">
    <property type="entry name" value="Homeodomain-like_sf"/>
</dbReference>
<evidence type="ECO:0000313" key="6">
    <source>
        <dbReference type="EMBL" id="QEH94968.1"/>
    </source>
</evidence>
<dbReference type="GO" id="GO:0003677">
    <property type="term" value="F:DNA binding"/>
    <property type="evidence" value="ECO:0007669"/>
    <property type="project" value="UniProtKB-UniRule"/>
</dbReference>
<evidence type="ECO:0000313" key="7">
    <source>
        <dbReference type="Proteomes" id="UP000323560"/>
    </source>
</evidence>
<dbReference type="PROSITE" id="PS50977">
    <property type="entry name" value="HTH_TETR_2"/>
    <property type="match status" value="1"/>
</dbReference>
<dbReference type="KEGG" id="gti:FXF46_00865"/>
<dbReference type="InterPro" id="IPR001647">
    <property type="entry name" value="HTH_TetR"/>
</dbReference>
<dbReference type="SUPFAM" id="SSF48498">
    <property type="entry name" value="Tetracyclin repressor-like, C-terminal domain"/>
    <property type="match status" value="1"/>
</dbReference>